<dbReference type="EMBL" id="JACEHE010000001">
    <property type="protein sequence ID" value="MBA2944343.1"/>
    <property type="molecule type" value="Genomic_DNA"/>
</dbReference>
<keyword evidence="1 4" id="KW-0479">Metal-binding</keyword>
<dbReference type="GO" id="GO:0008270">
    <property type="term" value="F:zinc ion binding"/>
    <property type="evidence" value="ECO:0007669"/>
    <property type="project" value="UniProtKB-UniRule"/>
</dbReference>
<dbReference type="SUPFAM" id="SSF102588">
    <property type="entry name" value="LmbE-like"/>
    <property type="match status" value="1"/>
</dbReference>
<dbReference type="Proteomes" id="UP000545761">
    <property type="component" value="Unassembled WGS sequence"/>
</dbReference>
<comment type="catalytic activity">
    <reaction evidence="4">
        <text>1D-myo-inositol 2-acetamido-2-deoxy-alpha-D-glucopyranoside + H2O = 1D-myo-inositol 2-amino-2-deoxy-alpha-D-glucopyranoside + acetate</text>
        <dbReference type="Rhea" id="RHEA:26180"/>
        <dbReference type="ChEBI" id="CHEBI:15377"/>
        <dbReference type="ChEBI" id="CHEBI:30089"/>
        <dbReference type="ChEBI" id="CHEBI:52442"/>
        <dbReference type="ChEBI" id="CHEBI:58886"/>
        <dbReference type="EC" id="3.5.1.103"/>
    </reaction>
</comment>
<reference evidence="5 6" key="1">
    <citation type="submission" date="2020-07" db="EMBL/GenBank/DDBJ databases">
        <title>Streptomyces isolated from Indian soil.</title>
        <authorList>
            <person name="Mandal S."/>
            <person name="Maiti P.K."/>
        </authorList>
    </citation>
    <scope>NUCLEOTIDE SEQUENCE [LARGE SCALE GENOMIC DNA]</scope>
    <source>
        <strain evidence="5 6">PSKA28</strain>
    </source>
</reference>
<dbReference type="InterPro" id="IPR003737">
    <property type="entry name" value="GlcNAc_PI_deacetylase-related"/>
</dbReference>
<organism evidence="5 6">
    <name type="scientific">Streptomyces himalayensis subsp. himalayensis</name>
    <dbReference type="NCBI Taxonomy" id="2756131"/>
    <lineage>
        <taxon>Bacteria</taxon>
        <taxon>Bacillati</taxon>
        <taxon>Actinomycetota</taxon>
        <taxon>Actinomycetes</taxon>
        <taxon>Kitasatosporales</taxon>
        <taxon>Streptomycetaceae</taxon>
        <taxon>Streptomyces</taxon>
        <taxon>Streptomyces himalayensis</taxon>
    </lineage>
</organism>
<sequence>MTDLPSPKHSASLEQGGPPRRLLLVHAHPDDESINNGATMAKYAAEGAHVTLVTCTLGEEGEVIPPELALLAPDRDDRLGEYRVRELAAAMSELGVTDHRFLGGAGRYRDSGMMGAPQNRRPHSFWQADVDEAAAALVEIIRDVRPQVLITYDPDGGYGHPDHIQAHRVAMRAADLAAEPAYRRDLGEPHTIAKIYWNRAPRSVVEEGFARLKDALAELPFPASASVDDVPGVVDDDVITTVIDGGGFAAAKAAAMRAHATQIEVVEPWFALSNRLAQPLSAVEYYELVRGERGERGERGFGVSGGSPETDLFAGVTEAGKGAA</sequence>
<dbReference type="NCBIfam" id="TIGR03445">
    <property type="entry name" value="mycothiol_MshB"/>
    <property type="match status" value="1"/>
</dbReference>
<name>A0A7W0I6P9_9ACTN</name>
<feature type="binding site" evidence="4">
    <location>
        <position position="28"/>
    </location>
    <ligand>
        <name>Zn(2+)</name>
        <dbReference type="ChEBI" id="CHEBI:29105"/>
    </ligand>
</feature>
<comment type="cofactor">
    <cofactor evidence="4">
        <name>Zn(2+)</name>
        <dbReference type="ChEBI" id="CHEBI:29105"/>
    </cofactor>
    <text evidence="4">Binds 1 zinc ion per subunit.</text>
</comment>
<dbReference type="EC" id="3.5.1.103" evidence="4"/>
<dbReference type="AlphaFoldDB" id="A0A7W0I6P9"/>
<evidence type="ECO:0000256" key="4">
    <source>
        <dbReference type="HAMAP-Rule" id="MF_01696"/>
    </source>
</evidence>
<evidence type="ECO:0000313" key="6">
    <source>
        <dbReference type="Proteomes" id="UP000545761"/>
    </source>
</evidence>
<dbReference type="PANTHER" id="PTHR12993:SF26">
    <property type="entry name" value="1D-MYO-INOSITOL 2-ACETAMIDO-2-DEOXY-ALPHA-D-GLUCOPYRANOSIDE DEACETYLASE"/>
    <property type="match status" value="1"/>
</dbReference>
<evidence type="ECO:0000256" key="3">
    <source>
        <dbReference type="ARBA" id="ARBA00022833"/>
    </source>
</evidence>
<comment type="caution">
    <text evidence="5">The sequence shown here is derived from an EMBL/GenBank/DDBJ whole genome shotgun (WGS) entry which is preliminary data.</text>
</comment>
<dbReference type="Pfam" id="PF02585">
    <property type="entry name" value="PIG-L"/>
    <property type="match status" value="1"/>
</dbReference>
<comment type="function">
    <text evidence="4">Catalyzes the deacetylation of 1D-myo-inositol 2-acetamido-2-deoxy-alpha-D-glucopyranoside (GlcNAc-Ins) in the mycothiol biosynthesis pathway.</text>
</comment>
<dbReference type="Gene3D" id="3.40.50.10320">
    <property type="entry name" value="LmbE-like"/>
    <property type="match status" value="1"/>
</dbReference>
<proteinExistence type="inferred from homology"/>
<dbReference type="GO" id="GO:0010125">
    <property type="term" value="P:mycothiol biosynthetic process"/>
    <property type="evidence" value="ECO:0007669"/>
    <property type="project" value="UniProtKB-UniRule"/>
</dbReference>
<feature type="binding site" evidence="4">
    <location>
        <position position="31"/>
    </location>
    <ligand>
        <name>Zn(2+)</name>
        <dbReference type="ChEBI" id="CHEBI:29105"/>
    </ligand>
</feature>
<evidence type="ECO:0000256" key="1">
    <source>
        <dbReference type="ARBA" id="ARBA00022723"/>
    </source>
</evidence>
<keyword evidence="2 4" id="KW-0378">Hydrolase</keyword>
<evidence type="ECO:0000256" key="2">
    <source>
        <dbReference type="ARBA" id="ARBA00022801"/>
    </source>
</evidence>
<dbReference type="InterPro" id="IPR024078">
    <property type="entry name" value="LmbE-like_dom_sf"/>
</dbReference>
<feature type="binding site" evidence="4">
    <location>
        <position position="163"/>
    </location>
    <ligand>
        <name>Zn(2+)</name>
        <dbReference type="ChEBI" id="CHEBI:29105"/>
    </ligand>
</feature>
<keyword evidence="3 4" id="KW-0862">Zinc</keyword>
<dbReference type="GO" id="GO:0035595">
    <property type="term" value="F:N-acetylglucosaminylinositol deacetylase activity"/>
    <property type="evidence" value="ECO:0007669"/>
    <property type="project" value="UniProtKB-EC"/>
</dbReference>
<gene>
    <name evidence="4 5" type="primary">mshB</name>
    <name evidence="5" type="ORF">H1D24_00545</name>
</gene>
<dbReference type="PANTHER" id="PTHR12993">
    <property type="entry name" value="N-ACETYLGLUCOSAMINYL-PHOSPHATIDYLINOSITOL DE-N-ACETYLASE-RELATED"/>
    <property type="match status" value="1"/>
</dbReference>
<protein>
    <recommendedName>
        <fullName evidence="4">1D-myo-inositol 2-acetamido-2-deoxy-alpha-D-glucopyranoside deacetylase</fullName>
        <shortName evidence="4">GlcNAc-Ins deacetylase</shortName>
        <ecNumber evidence="4">3.5.1.103</ecNumber>
    </recommendedName>
    <alternativeName>
        <fullName evidence="4">N-acetyl-1-D-myo-inositol-2-amino-2-deoxy-alpha-D-glucopyranoside deacetylase</fullName>
    </alternativeName>
</protein>
<dbReference type="RefSeq" id="WP_181655318.1">
    <property type="nucleotide sequence ID" value="NZ_JACEHE010000001.1"/>
</dbReference>
<evidence type="ECO:0000313" key="5">
    <source>
        <dbReference type="EMBL" id="MBA2944343.1"/>
    </source>
</evidence>
<accession>A0A7W0I6P9</accession>
<dbReference type="HAMAP" id="MF_01696">
    <property type="entry name" value="MshB"/>
    <property type="match status" value="1"/>
</dbReference>
<comment type="similarity">
    <text evidence="4">Belongs to the MshB deacetylase family.</text>
</comment>
<dbReference type="InterPro" id="IPR017810">
    <property type="entry name" value="Mycothiol_biosynthesis_MshB"/>
</dbReference>